<sequence length="87" mass="9852">MAMTGAKNMVAIENGLQFDLPRTRHYVKDGINKVQVVLDPSDTYTVRGLKWMPRKYEFKELANQPGVYGDTLQAVFTDITGLATRLF</sequence>
<organism evidence="1">
    <name type="scientific">Vibrio sp. FF_304</name>
    <dbReference type="NCBI Taxonomy" id="1652833"/>
    <lineage>
        <taxon>Bacteria</taxon>
        <taxon>Pseudomonadati</taxon>
        <taxon>Pseudomonadota</taxon>
        <taxon>Gammaproteobacteria</taxon>
        <taxon>Vibrionales</taxon>
        <taxon>Vibrionaceae</taxon>
        <taxon>Vibrio</taxon>
    </lineage>
</organism>
<accession>A0A0H3ZIS7</accession>
<proteinExistence type="predicted"/>
<reference evidence="1" key="1">
    <citation type="journal article" date="2015" name="MBio">
        <title>Eco-Evolutionary Dynamics of Episomes among Ecologically Cohesive Bacterial Populations.</title>
        <authorList>
            <person name="Xue H."/>
            <person name="Cordero O.X."/>
            <person name="Camas F.M."/>
            <person name="Trimble W."/>
            <person name="Meyer F."/>
            <person name="Guglielmini J."/>
            <person name="Rocha E.P."/>
            <person name="Polz M.F."/>
        </authorList>
    </citation>
    <scope>NUCLEOTIDE SEQUENCE</scope>
    <source>
        <strain evidence="1">FF_304</strain>
    </source>
</reference>
<dbReference type="EMBL" id="KP795453">
    <property type="protein sequence ID" value="AKN35790.1"/>
    <property type="molecule type" value="Genomic_DNA"/>
</dbReference>
<evidence type="ECO:0000313" key="1">
    <source>
        <dbReference type="EMBL" id="AKN35790.1"/>
    </source>
</evidence>
<dbReference type="AlphaFoldDB" id="A0A0H3ZIS7"/>
<protein>
    <submittedName>
        <fullName evidence="1">Uncharacterized protein</fullName>
    </submittedName>
</protein>
<name>A0A0H3ZIS7_9VIBR</name>